<dbReference type="InterPro" id="IPR050228">
    <property type="entry name" value="Carboxylesterase_BioH"/>
</dbReference>
<dbReference type="SUPFAM" id="SSF53474">
    <property type="entry name" value="alpha/beta-Hydrolases"/>
    <property type="match status" value="1"/>
</dbReference>
<dbReference type="InterPro" id="IPR029058">
    <property type="entry name" value="AB_hydrolase_fold"/>
</dbReference>
<protein>
    <submittedName>
        <fullName evidence="3">Alpha/beta fold hydrolase</fullName>
    </submittedName>
</protein>
<dbReference type="Gene3D" id="3.40.50.1820">
    <property type="entry name" value="alpha/beta hydrolase"/>
    <property type="match status" value="1"/>
</dbReference>
<dbReference type="RefSeq" id="WP_386675285.1">
    <property type="nucleotide sequence ID" value="NZ_JBHLTG010000009.1"/>
</dbReference>
<keyword evidence="3" id="KW-0378">Hydrolase</keyword>
<gene>
    <name evidence="3" type="ORF">ACFFGH_28865</name>
</gene>
<dbReference type="Pfam" id="PF12697">
    <property type="entry name" value="Abhydrolase_6"/>
    <property type="match status" value="1"/>
</dbReference>
<organism evidence="3 4">
    <name type="scientific">Lysobacter korlensis</name>
    <dbReference type="NCBI Taxonomy" id="553636"/>
    <lineage>
        <taxon>Bacteria</taxon>
        <taxon>Pseudomonadati</taxon>
        <taxon>Pseudomonadota</taxon>
        <taxon>Gammaproteobacteria</taxon>
        <taxon>Lysobacterales</taxon>
        <taxon>Lysobacteraceae</taxon>
        <taxon>Lysobacter</taxon>
    </lineage>
</organism>
<name>A0ABV6RZ30_9GAMM</name>
<reference evidence="3 4" key="1">
    <citation type="submission" date="2024-09" db="EMBL/GenBank/DDBJ databases">
        <authorList>
            <person name="Sun Q."/>
            <person name="Mori K."/>
        </authorList>
    </citation>
    <scope>NUCLEOTIDE SEQUENCE [LARGE SCALE GENOMIC DNA]</scope>
    <source>
        <strain evidence="3 4">KCTC 23076</strain>
    </source>
</reference>
<dbReference type="PRINTS" id="PR00412">
    <property type="entry name" value="EPOXHYDRLASE"/>
</dbReference>
<dbReference type="InterPro" id="IPR000073">
    <property type="entry name" value="AB_hydrolase_1"/>
</dbReference>
<proteinExistence type="predicted"/>
<evidence type="ECO:0000313" key="4">
    <source>
        <dbReference type="Proteomes" id="UP001589896"/>
    </source>
</evidence>
<dbReference type="PRINTS" id="PR00111">
    <property type="entry name" value="ABHYDROLASE"/>
</dbReference>
<feature type="region of interest" description="Disordered" evidence="1">
    <location>
        <begin position="1"/>
        <end position="20"/>
    </location>
</feature>
<dbReference type="PANTHER" id="PTHR43194">
    <property type="entry name" value="HYDROLASE ALPHA/BETA FOLD FAMILY"/>
    <property type="match status" value="1"/>
</dbReference>
<comment type="caution">
    <text evidence="3">The sequence shown here is derived from an EMBL/GenBank/DDBJ whole genome shotgun (WGS) entry which is preliminary data.</text>
</comment>
<accession>A0ABV6RZ30</accession>
<feature type="compositionally biased region" description="Polar residues" evidence="1">
    <location>
        <begin position="9"/>
        <end position="20"/>
    </location>
</feature>
<evidence type="ECO:0000313" key="3">
    <source>
        <dbReference type="EMBL" id="MFC0681864.1"/>
    </source>
</evidence>
<keyword evidence="4" id="KW-1185">Reference proteome</keyword>
<dbReference type="EMBL" id="JBHLTG010000009">
    <property type="protein sequence ID" value="MFC0681864.1"/>
    <property type="molecule type" value="Genomic_DNA"/>
</dbReference>
<evidence type="ECO:0000259" key="2">
    <source>
        <dbReference type="Pfam" id="PF12697"/>
    </source>
</evidence>
<evidence type="ECO:0000256" key="1">
    <source>
        <dbReference type="SAM" id="MobiDB-lite"/>
    </source>
</evidence>
<dbReference type="Proteomes" id="UP001589896">
    <property type="component" value="Unassembled WGS sequence"/>
</dbReference>
<dbReference type="GO" id="GO:0016787">
    <property type="term" value="F:hydrolase activity"/>
    <property type="evidence" value="ECO:0007669"/>
    <property type="project" value="UniProtKB-KW"/>
</dbReference>
<sequence length="283" mass="30304">MANRRITMDENTTSEPSTRYLQRPDGRVAYSVVGSGPLIVTSPGMGDLRESFRALSPALAAAGFRVADADLRGHGDSDASFGSYGDVDTARDLIALVEELGGPAILIGNSMSAGAAVWAAAERPDLITGLVLVGPFVRNPPGNPFVAALFRVLMARPWARPVWRAYLPALYKGRRPADFEQYRASVSAAMKRPGKTAAFSRTTRTTHAPAEARIGEVRGPVLVVMGELDPDFPDPRAEADWIAGRLDATVVMVPEAGHYPQSQRPDLVVPAILDFARRVAADA</sequence>
<dbReference type="PANTHER" id="PTHR43194:SF2">
    <property type="entry name" value="PEROXISOMAL MEMBRANE PROTEIN LPX1"/>
    <property type="match status" value="1"/>
</dbReference>
<dbReference type="InterPro" id="IPR000639">
    <property type="entry name" value="Epox_hydrolase-like"/>
</dbReference>
<feature type="domain" description="AB hydrolase-1" evidence="2">
    <location>
        <begin position="42"/>
        <end position="270"/>
    </location>
</feature>